<evidence type="ECO:0000313" key="1">
    <source>
        <dbReference type="EMBL" id="KAJ1934011.1"/>
    </source>
</evidence>
<comment type="caution">
    <text evidence="1">The sequence shown here is derived from an EMBL/GenBank/DDBJ whole genome shotgun (WGS) entry which is preliminary data.</text>
</comment>
<sequence length="354" mass="40281">MVQTLGPEIGELLRDVGHQSQLMLLHSTRPGHSVDVFLARGTTSGDTFFFSFSLIQNSTKPYHWKAKSMKRYRLPVHQQFSGLSRDELRIVHDPPLCEQAGLTTALYFKATDIAVAVDTLWFQDTGSDDVMQFQRMRESRLPYVSTLNSPVAVNMTLDESGAMMAMSTVDDELFIFSRVQAPSSNRILDYRRYFRDSTLLPLLATEPESSIDVLNEGETDAFQWQLKLTWQPSALVTGVHWDDSFVSPDIPFAVPQRFSVSTQQQSTTTCLRFLHFESTQMKPAKDDGTEKSKEVTRLMALSAAGALRLWELDSHEQNPHVLWPFVTEHWGLMFMLGAVISCCIYNERRWESVP</sequence>
<evidence type="ECO:0000313" key="2">
    <source>
        <dbReference type="Proteomes" id="UP001150603"/>
    </source>
</evidence>
<dbReference type="EMBL" id="JANBPW010004823">
    <property type="protein sequence ID" value="KAJ1934011.1"/>
    <property type="molecule type" value="Genomic_DNA"/>
</dbReference>
<gene>
    <name evidence="1" type="ORF">FBU59_005832</name>
</gene>
<dbReference type="Proteomes" id="UP001150603">
    <property type="component" value="Unassembled WGS sequence"/>
</dbReference>
<reference evidence="1" key="1">
    <citation type="submission" date="2022-07" db="EMBL/GenBank/DDBJ databases">
        <title>Phylogenomic reconstructions and comparative analyses of Kickxellomycotina fungi.</title>
        <authorList>
            <person name="Reynolds N.K."/>
            <person name="Stajich J.E."/>
            <person name="Barry K."/>
            <person name="Grigoriev I.V."/>
            <person name="Crous P."/>
            <person name="Smith M.E."/>
        </authorList>
    </citation>
    <scope>NUCLEOTIDE SEQUENCE</scope>
    <source>
        <strain evidence="1">NRRL 5244</strain>
    </source>
</reference>
<keyword evidence="2" id="KW-1185">Reference proteome</keyword>
<name>A0ACC1J1H5_9FUNG</name>
<accession>A0ACC1J1H5</accession>
<organism evidence="1 2">
    <name type="scientific">Linderina macrospora</name>
    <dbReference type="NCBI Taxonomy" id="4868"/>
    <lineage>
        <taxon>Eukaryota</taxon>
        <taxon>Fungi</taxon>
        <taxon>Fungi incertae sedis</taxon>
        <taxon>Zoopagomycota</taxon>
        <taxon>Kickxellomycotina</taxon>
        <taxon>Kickxellomycetes</taxon>
        <taxon>Kickxellales</taxon>
        <taxon>Kickxellaceae</taxon>
        <taxon>Linderina</taxon>
    </lineage>
</organism>
<proteinExistence type="predicted"/>
<protein>
    <submittedName>
        <fullName evidence="1">Uncharacterized protein</fullName>
    </submittedName>
</protein>